<proteinExistence type="predicted"/>
<feature type="compositionally biased region" description="Polar residues" evidence="1">
    <location>
        <begin position="14"/>
        <end position="23"/>
    </location>
</feature>
<protein>
    <submittedName>
        <fullName evidence="2">Uncharacterized protein</fullName>
    </submittedName>
</protein>
<gene>
    <name evidence="2" type="ORF">EJ02DRAFT_476144</name>
</gene>
<accession>A0A6A5SK03</accession>
<organism evidence="2 3">
    <name type="scientific">Clathrospora elynae</name>
    <dbReference type="NCBI Taxonomy" id="706981"/>
    <lineage>
        <taxon>Eukaryota</taxon>
        <taxon>Fungi</taxon>
        <taxon>Dikarya</taxon>
        <taxon>Ascomycota</taxon>
        <taxon>Pezizomycotina</taxon>
        <taxon>Dothideomycetes</taxon>
        <taxon>Pleosporomycetidae</taxon>
        <taxon>Pleosporales</taxon>
        <taxon>Diademaceae</taxon>
        <taxon>Clathrospora</taxon>
    </lineage>
</organism>
<feature type="compositionally biased region" description="Basic and acidic residues" evidence="1">
    <location>
        <begin position="1"/>
        <end position="12"/>
    </location>
</feature>
<dbReference type="EMBL" id="ML976129">
    <property type="protein sequence ID" value="KAF1937687.1"/>
    <property type="molecule type" value="Genomic_DNA"/>
</dbReference>
<feature type="region of interest" description="Disordered" evidence="1">
    <location>
        <begin position="60"/>
        <end position="118"/>
    </location>
</feature>
<dbReference type="Proteomes" id="UP000800038">
    <property type="component" value="Unassembled WGS sequence"/>
</dbReference>
<feature type="compositionally biased region" description="Basic and acidic residues" evidence="1">
    <location>
        <begin position="66"/>
        <end position="78"/>
    </location>
</feature>
<dbReference type="AlphaFoldDB" id="A0A6A5SK03"/>
<evidence type="ECO:0000313" key="2">
    <source>
        <dbReference type="EMBL" id="KAF1937687.1"/>
    </source>
</evidence>
<name>A0A6A5SK03_9PLEO</name>
<keyword evidence="3" id="KW-1185">Reference proteome</keyword>
<feature type="region of interest" description="Disordered" evidence="1">
    <location>
        <begin position="1"/>
        <end position="25"/>
    </location>
</feature>
<sequence length="202" mass="22613">MHANHENSHHVEPTPTTLSSKNHSTSKARRHETCILCLHHQRQICLVRFRLHIRSALGKEKKKISDRKGLMRMGEDAVPHPTAPVVADATSAERDVAEEEEENAGDDKEEFGGYDMDEVGDDLDEDEDGEMPDTIRAPTSPFHANTDCQHDLPNMLSHTNMHDKSIDAPYFYGKLKAGYRNGRGGKRSVGFAKGELMRGGKR</sequence>
<reference evidence="2" key="1">
    <citation type="journal article" date="2020" name="Stud. Mycol.">
        <title>101 Dothideomycetes genomes: a test case for predicting lifestyles and emergence of pathogens.</title>
        <authorList>
            <person name="Haridas S."/>
            <person name="Albert R."/>
            <person name="Binder M."/>
            <person name="Bloem J."/>
            <person name="Labutti K."/>
            <person name="Salamov A."/>
            <person name="Andreopoulos B."/>
            <person name="Baker S."/>
            <person name="Barry K."/>
            <person name="Bills G."/>
            <person name="Bluhm B."/>
            <person name="Cannon C."/>
            <person name="Castanera R."/>
            <person name="Culley D."/>
            <person name="Daum C."/>
            <person name="Ezra D."/>
            <person name="Gonzalez J."/>
            <person name="Henrissat B."/>
            <person name="Kuo A."/>
            <person name="Liang C."/>
            <person name="Lipzen A."/>
            <person name="Lutzoni F."/>
            <person name="Magnuson J."/>
            <person name="Mondo S."/>
            <person name="Nolan M."/>
            <person name="Ohm R."/>
            <person name="Pangilinan J."/>
            <person name="Park H.-J."/>
            <person name="Ramirez L."/>
            <person name="Alfaro M."/>
            <person name="Sun H."/>
            <person name="Tritt A."/>
            <person name="Yoshinaga Y."/>
            <person name="Zwiers L.-H."/>
            <person name="Turgeon B."/>
            <person name="Goodwin S."/>
            <person name="Spatafora J."/>
            <person name="Crous P."/>
            <person name="Grigoriev I."/>
        </authorList>
    </citation>
    <scope>NUCLEOTIDE SEQUENCE</scope>
    <source>
        <strain evidence="2">CBS 161.51</strain>
    </source>
</reference>
<feature type="region of interest" description="Disordered" evidence="1">
    <location>
        <begin position="183"/>
        <end position="202"/>
    </location>
</feature>
<evidence type="ECO:0000256" key="1">
    <source>
        <dbReference type="SAM" id="MobiDB-lite"/>
    </source>
</evidence>
<evidence type="ECO:0000313" key="3">
    <source>
        <dbReference type="Proteomes" id="UP000800038"/>
    </source>
</evidence>
<feature type="compositionally biased region" description="Acidic residues" evidence="1">
    <location>
        <begin position="96"/>
        <end position="109"/>
    </location>
</feature>